<evidence type="ECO:0000256" key="8">
    <source>
        <dbReference type="ARBA" id="ARBA00023169"/>
    </source>
</evidence>
<sequence>MSLHTDDFNNRLKRQHAVYIYTDTSIYEAFLKRLFDIAFIVLAAPIILTIVGISAFLVWLDGGQPFYSQMRIGLNGKEFRMWKIRTMVRDADKVLEQYLSDNPDARIEWDRDQKLKNDPRITKVGNFLRRSSVDEMPQFWNVLIGSMSVVGPRPMMTDQRSLYHGTEYFRFRPGLTGLWQVSDRNETTFAARVQFDNDYADCVSFKQDVSIISQTLSVVLRCTGR</sequence>
<keyword evidence="5 9" id="KW-0812">Transmembrane</keyword>
<gene>
    <name evidence="11" type="ORF">GCM10008927_11120</name>
</gene>
<keyword evidence="6 9" id="KW-1133">Transmembrane helix</keyword>
<dbReference type="InterPro" id="IPR003362">
    <property type="entry name" value="Bact_transf"/>
</dbReference>
<comment type="caution">
    <text evidence="11">The sequence shown here is derived from an EMBL/GenBank/DDBJ whole genome shotgun (WGS) entry which is preliminary data.</text>
</comment>
<dbReference type="PANTHER" id="PTHR30576:SF4">
    <property type="entry name" value="UNDECAPRENYL-PHOSPHATE GALACTOSE PHOSPHOTRANSFERASE"/>
    <property type="match status" value="1"/>
</dbReference>
<keyword evidence="8" id="KW-0270">Exopolysaccharide synthesis</keyword>
<keyword evidence="3" id="KW-1003">Cell membrane</keyword>
<name>A0ABQ3CZE6_9RHOB</name>
<evidence type="ECO:0000313" key="11">
    <source>
        <dbReference type="EMBL" id="GHA47956.1"/>
    </source>
</evidence>
<keyword evidence="12" id="KW-1185">Reference proteome</keyword>
<feature type="domain" description="Bacterial sugar transferase" evidence="10">
    <location>
        <begin position="32"/>
        <end position="220"/>
    </location>
</feature>
<keyword evidence="4 11" id="KW-0808">Transferase</keyword>
<comment type="similarity">
    <text evidence="2">Belongs to the bacterial sugar transferase family.</text>
</comment>
<dbReference type="Proteomes" id="UP000634455">
    <property type="component" value="Unassembled WGS sequence"/>
</dbReference>
<evidence type="ECO:0000256" key="9">
    <source>
        <dbReference type="SAM" id="Phobius"/>
    </source>
</evidence>
<evidence type="ECO:0000313" key="12">
    <source>
        <dbReference type="Proteomes" id="UP000634455"/>
    </source>
</evidence>
<dbReference type="GO" id="GO:0016740">
    <property type="term" value="F:transferase activity"/>
    <property type="evidence" value="ECO:0007669"/>
    <property type="project" value="UniProtKB-KW"/>
</dbReference>
<dbReference type="EMBL" id="BMZF01000002">
    <property type="protein sequence ID" value="GHA47956.1"/>
    <property type="molecule type" value="Genomic_DNA"/>
</dbReference>
<proteinExistence type="inferred from homology"/>
<evidence type="ECO:0000256" key="3">
    <source>
        <dbReference type="ARBA" id="ARBA00022475"/>
    </source>
</evidence>
<organism evidence="11 12">
    <name type="scientific">Paramylibacter ulvae</name>
    <dbReference type="NCBI Taxonomy" id="1651968"/>
    <lineage>
        <taxon>Bacteria</taxon>
        <taxon>Pseudomonadati</taxon>
        <taxon>Pseudomonadota</taxon>
        <taxon>Alphaproteobacteria</taxon>
        <taxon>Rhodobacterales</taxon>
        <taxon>Paracoccaceae</taxon>
        <taxon>Paramylibacter</taxon>
    </lineage>
</organism>
<evidence type="ECO:0000256" key="6">
    <source>
        <dbReference type="ARBA" id="ARBA00022989"/>
    </source>
</evidence>
<evidence type="ECO:0000256" key="5">
    <source>
        <dbReference type="ARBA" id="ARBA00022692"/>
    </source>
</evidence>
<reference evidence="12" key="1">
    <citation type="journal article" date="2019" name="Int. J. Syst. Evol. Microbiol.">
        <title>The Global Catalogue of Microorganisms (GCM) 10K type strain sequencing project: providing services to taxonomists for standard genome sequencing and annotation.</title>
        <authorList>
            <consortium name="The Broad Institute Genomics Platform"/>
            <consortium name="The Broad Institute Genome Sequencing Center for Infectious Disease"/>
            <person name="Wu L."/>
            <person name="Ma J."/>
        </authorList>
    </citation>
    <scope>NUCLEOTIDE SEQUENCE [LARGE SCALE GENOMIC DNA]</scope>
    <source>
        <strain evidence="12">KCTC 32465</strain>
    </source>
</reference>
<dbReference type="Pfam" id="PF02397">
    <property type="entry name" value="Bac_transf"/>
    <property type="match status" value="1"/>
</dbReference>
<dbReference type="RefSeq" id="WP_229802075.1">
    <property type="nucleotide sequence ID" value="NZ_BMZF01000002.1"/>
</dbReference>
<keyword evidence="7 9" id="KW-0472">Membrane</keyword>
<evidence type="ECO:0000259" key="10">
    <source>
        <dbReference type="Pfam" id="PF02397"/>
    </source>
</evidence>
<evidence type="ECO:0000256" key="4">
    <source>
        <dbReference type="ARBA" id="ARBA00022679"/>
    </source>
</evidence>
<dbReference type="PANTHER" id="PTHR30576">
    <property type="entry name" value="COLANIC BIOSYNTHESIS UDP-GLUCOSE LIPID CARRIER TRANSFERASE"/>
    <property type="match status" value="1"/>
</dbReference>
<comment type="subcellular location">
    <subcellularLocation>
        <location evidence="1">Cell membrane</location>
    </subcellularLocation>
</comment>
<protein>
    <submittedName>
        <fullName evidence="11">Sugar transferase</fullName>
    </submittedName>
</protein>
<accession>A0ABQ3CZE6</accession>
<evidence type="ECO:0000256" key="1">
    <source>
        <dbReference type="ARBA" id="ARBA00004236"/>
    </source>
</evidence>
<evidence type="ECO:0000256" key="2">
    <source>
        <dbReference type="ARBA" id="ARBA00006464"/>
    </source>
</evidence>
<evidence type="ECO:0000256" key="7">
    <source>
        <dbReference type="ARBA" id="ARBA00023136"/>
    </source>
</evidence>
<feature type="transmembrane region" description="Helical" evidence="9">
    <location>
        <begin position="37"/>
        <end position="60"/>
    </location>
</feature>